<protein>
    <recommendedName>
        <fullName evidence="4">Lipoprotein</fullName>
    </recommendedName>
</protein>
<dbReference type="EMBL" id="BAABKG010000003">
    <property type="protein sequence ID" value="GAA5150056.1"/>
    <property type="molecule type" value="Genomic_DNA"/>
</dbReference>
<proteinExistence type="predicted"/>
<keyword evidence="1" id="KW-0732">Signal</keyword>
<keyword evidence="3" id="KW-1185">Reference proteome</keyword>
<feature type="signal peptide" evidence="1">
    <location>
        <begin position="1"/>
        <end position="19"/>
    </location>
</feature>
<feature type="chain" id="PRO_5046689561" description="Lipoprotein" evidence="1">
    <location>
        <begin position="20"/>
        <end position="139"/>
    </location>
</feature>
<accession>A0ABP9PPJ1</accession>
<evidence type="ECO:0008006" key="4">
    <source>
        <dbReference type="Google" id="ProtNLM"/>
    </source>
</evidence>
<name>A0ABP9PPJ1_9ACTN</name>
<reference evidence="3" key="1">
    <citation type="journal article" date="2019" name="Int. J. Syst. Evol. Microbiol.">
        <title>The Global Catalogue of Microorganisms (GCM) 10K type strain sequencing project: providing services to taxonomists for standard genome sequencing and annotation.</title>
        <authorList>
            <consortium name="The Broad Institute Genomics Platform"/>
            <consortium name="The Broad Institute Genome Sequencing Center for Infectious Disease"/>
            <person name="Wu L."/>
            <person name="Ma J."/>
        </authorList>
    </citation>
    <scope>NUCLEOTIDE SEQUENCE [LARGE SCALE GENOMIC DNA]</scope>
    <source>
        <strain evidence="3">JCM 18459</strain>
    </source>
</reference>
<evidence type="ECO:0000256" key="1">
    <source>
        <dbReference type="SAM" id="SignalP"/>
    </source>
</evidence>
<evidence type="ECO:0000313" key="3">
    <source>
        <dbReference type="Proteomes" id="UP001500221"/>
    </source>
</evidence>
<evidence type="ECO:0000313" key="2">
    <source>
        <dbReference type="EMBL" id="GAA5150056.1"/>
    </source>
</evidence>
<sequence>MIRSLTCVAAFAVPLTLPACGGTSRTDVGGASGVSARLPFDLYAQGRTVDAELGQGEECRSSRTPMRPRQRIDGELYAYVDPPGFARVFEEGPARLTVTVRDGRRTIRVFESDVDLAYNYPNGRDCDGDTWLAGRVELA</sequence>
<organism evidence="2 3">
    <name type="scientific">Nocardioides marinquilinus</name>
    <dbReference type="NCBI Taxonomy" id="1210400"/>
    <lineage>
        <taxon>Bacteria</taxon>
        <taxon>Bacillati</taxon>
        <taxon>Actinomycetota</taxon>
        <taxon>Actinomycetes</taxon>
        <taxon>Propionibacteriales</taxon>
        <taxon>Nocardioidaceae</taxon>
        <taxon>Nocardioides</taxon>
    </lineage>
</organism>
<gene>
    <name evidence="2" type="ORF">GCM10023340_26350</name>
</gene>
<dbReference type="Proteomes" id="UP001500221">
    <property type="component" value="Unassembled WGS sequence"/>
</dbReference>
<comment type="caution">
    <text evidence="2">The sequence shown here is derived from an EMBL/GenBank/DDBJ whole genome shotgun (WGS) entry which is preliminary data.</text>
</comment>